<feature type="compositionally biased region" description="Basic and acidic residues" evidence="1">
    <location>
        <begin position="87"/>
        <end position="96"/>
    </location>
</feature>
<dbReference type="RefSeq" id="WP_027048620.1">
    <property type="nucleotide sequence ID" value="NZ_CP025257.1"/>
</dbReference>
<accession>A0A2K9BJG8</accession>
<feature type="region of interest" description="Disordered" evidence="1">
    <location>
        <begin position="62"/>
        <end position="96"/>
    </location>
</feature>
<organism evidence="2 3">
    <name type="scientific">Mesoplasma syrphidae</name>
    <dbReference type="NCBI Taxonomy" id="225999"/>
    <lineage>
        <taxon>Bacteria</taxon>
        <taxon>Bacillati</taxon>
        <taxon>Mycoplasmatota</taxon>
        <taxon>Mollicutes</taxon>
        <taxon>Entomoplasmatales</taxon>
        <taxon>Entomoplasmataceae</taxon>
        <taxon>Mesoplasma</taxon>
    </lineage>
</organism>
<dbReference type="KEGG" id="msyr:CXP39_01240"/>
<dbReference type="AlphaFoldDB" id="A0A2K9BJG8"/>
<dbReference type="EMBL" id="CP025257">
    <property type="protein sequence ID" value="AUF83426.1"/>
    <property type="molecule type" value="Genomic_DNA"/>
</dbReference>
<sequence>MSKHLTKQEWIEIIKIKNEISMNKAFREYLKITGKQVKIYDLIRRIRNKSNLIDNIGMEALKRNQGSGRPPKRDDSDIPSIINDLTDEQKNEIVES</sequence>
<protein>
    <submittedName>
        <fullName evidence="2">Uncharacterized protein</fullName>
    </submittedName>
</protein>
<evidence type="ECO:0000313" key="3">
    <source>
        <dbReference type="Proteomes" id="UP000233419"/>
    </source>
</evidence>
<gene>
    <name evidence="2" type="ORF">CXP39_01240</name>
</gene>
<dbReference type="Proteomes" id="UP000233419">
    <property type="component" value="Chromosome"/>
</dbReference>
<proteinExistence type="predicted"/>
<keyword evidence="3" id="KW-1185">Reference proteome</keyword>
<evidence type="ECO:0000256" key="1">
    <source>
        <dbReference type="SAM" id="MobiDB-lite"/>
    </source>
</evidence>
<reference evidence="2 3" key="1">
    <citation type="submission" date="2017-12" db="EMBL/GenBank/DDBJ databases">
        <title>Mesoplasma syrphidae YJS, Complete Genome.</title>
        <authorList>
            <person name="Knight T.F."/>
            <person name="Citino T."/>
            <person name="Rubinstein R."/>
            <person name="Neuschaefer Z."/>
        </authorList>
    </citation>
    <scope>NUCLEOTIDE SEQUENCE [LARGE SCALE GENOMIC DNA]</scope>
    <source>
        <strain evidence="2 3">YJS</strain>
    </source>
</reference>
<evidence type="ECO:0000313" key="2">
    <source>
        <dbReference type="EMBL" id="AUF83426.1"/>
    </source>
</evidence>
<name>A0A2K9BJG8_9MOLU</name>
<dbReference type="OrthoDB" id="392049at2"/>